<dbReference type="CDD" id="cd22160">
    <property type="entry name" value="F-box_AtFBL13-like"/>
    <property type="match status" value="1"/>
</dbReference>
<dbReference type="InterPro" id="IPR053197">
    <property type="entry name" value="F-box_SCFL_complex_component"/>
</dbReference>
<evidence type="ECO:0000313" key="2">
    <source>
        <dbReference type="EMBL" id="KAJ4775552.1"/>
    </source>
</evidence>
<dbReference type="InterPro" id="IPR053781">
    <property type="entry name" value="F-box_AtFBL13-like"/>
</dbReference>
<protein>
    <recommendedName>
        <fullName evidence="1">F-box/LRR-repeat protein 15/At3g58940/PEG3-like LRR domain-containing protein</fullName>
    </recommendedName>
</protein>
<accession>A0AAV8E373</accession>
<proteinExistence type="predicted"/>
<dbReference type="Gene3D" id="1.20.1280.50">
    <property type="match status" value="1"/>
</dbReference>
<comment type="caution">
    <text evidence="2">The sequence shown here is derived from an EMBL/GenBank/DDBJ whole genome shotgun (WGS) entry which is preliminary data.</text>
</comment>
<dbReference type="InterPro" id="IPR036047">
    <property type="entry name" value="F-box-like_dom_sf"/>
</dbReference>
<gene>
    <name evidence="2" type="ORF">LUZ62_059809</name>
</gene>
<name>A0AAV8E373_9POAL</name>
<dbReference type="SUPFAM" id="SSF81383">
    <property type="entry name" value="F-box domain"/>
    <property type="match status" value="1"/>
</dbReference>
<sequence length="459" mass="53115">MALVAPNIDGTRTCSLYINLIRHNILRFDCSTEISMESAHTSETDFMSNLPEDLLLHIIRLSSMKARAAVQTCTISKRWKHLWEFLPDLNFDLKEFNSGYSKQDNQKFSCFVTKMLEHRKTDILDKFRLSCVNLCKEQYGSSINKWTKYAIKHNVRILELVVCICSVGTVLTDNVFACASIEELHLHLSDCCRFGGTGKINLPRLRKLQLHGQSLSNSDFIANLISGCPLLEELWLESFDISSESTICSQKLQHLTLKNCRWVYDLTINAPNLVSFCFFGSIHDLRWIVKQCGSISSLTISGVSLHAGCYDFFSLKNILINLSCLENLEICVSKKIPPRSESHSYYGIINNLKKLSICGHSFDHFPFIWKYLPNLEKLTFWASCQHSHEHYPENKKWDDMLQRAVIEFKRLKVVEVVFATFDDHKRKLVDDLRRLRDVEIATSNRKLLTFQRRRVEEKL</sequence>
<evidence type="ECO:0000313" key="3">
    <source>
        <dbReference type="Proteomes" id="UP001140206"/>
    </source>
</evidence>
<dbReference type="InterPro" id="IPR055411">
    <property type="entry name" value="LRR_FXL15/At3g58940/PEG3-like"/>
</dbReference>
<reference evidence="2" key="1">
    <citation type="submission" date="2022-08" db="EMBL/GenBank/DDBJ databases">
        <authorList>
            <person name="Marques A."/>
        </authorList>
    </citation>
    <scope>NUCLEOTIDE SEQUENCE</scope>
    <source>
        <strain evidence="2">RhyPub2mFocal</strain>
        <tissue evidence="2">Leaves</tissue>
    </source>
</reference>
<dbReference type="InterPro" id="IPR032675">
    <property type="entry name" value="LRR_dom_sf"/>
</dbReference>
<dbReference type="Pfam" id="PF24758">
    <property type="entry name" value="LRR_At5g56370"/>
    <property type="match status" value="1"/>
</dbReference>
<keyword evidence="3" id="KW-1185">Reference proteome</keyword>
<dbReference type="AlphaFoldDB" id="A0AAV8E373"/>
<dbReference type="Gene3D" id="3.80.10.10">
    <property type="entry name" value="Ribonuclease Inhibitor"/>
    <property type="match status" value="1"/>
</dbReference>
<feature type="domain" description="F-box/LRR-repeat protein 15/At3g58940/PEG3-like LRR" evidence="1">
    <location>
        <begin position="144"/>
        <end position="282"/>
    </location>
</feature>
<organism evidence="2 3">
    <name type="scientific">Rhynchospora pubera</name>
    <dbReference type="NCBI Taxonomy" id="906938"/>
    <lineage>
        <taxon>Eukaryota</taxon>
        <taxon>Viridiplantae</taxon>
        <taxon>Streptophyta</taxon>
        <taxon>Embryophyta</taxon>
        <taxon>Tracheophyta</taxon>
        <taxon>Spermatophyta</taxon>
        <taxon>Magnoliopsida</taxon>
        <taxon>Liliopsida</taxon>
        <taxon>Poales</taxon>
        <taxon>Cyperaceae</taxon>
        <taxon>Cyperoideae</taxon>
        <taxon>Rhynchosporeae</taxon>
        <taxon>Rhynchospora</taxon>
    </lineage>
</organism>
<dbReference type="PANTHER" id="PTHR34223">
    <property type="entry name" value="OS11G0201299 PROTEIN"/>
    <property type="match status" value="1"/>
</dbReference>
<evidence type="ECO:0000259" key="1">
    <source>
        <dbReference type="Pfam" id="PF24758"/>
    </source>
</evidence>
<dbReference type="SUPFAM" id="SSF52047">
    <property type="entry name" value="RNI-like"/>
    <property type="match status" value="1"/>
</dbReference>
<dbReference type="EMBL" id="JAMFTS010000003">
    <property type="protein sequence ID" value="KAJ4775552.1"/>
    <property type="molecule type" value="Genomic_DNA"/>
</dbReference>
<dbReference type="Proteomes" id="UP001140206">
    <property type="component" value="Chromosome 3"/>
</dbReference>